<name>A0ABU0JCA5_9HYPH</name>
<dbReference type="InterPro" id="IPR015813">
    <property type="entry name" value="Pyrv/PenolPyrv_kinase-like_dom"/>
</dbReference>
<reference evidence="5 6" key="1">
    <citation type="submission" date="2023-07" db="EMBL/GenBank/DDBJ databases">
        <title>Genomic Encyclopedia of Type Strains, Phase IV (KMG-IV): sequencing the most valuable type-strain genomes for metagenomic binning, comparative biology and taxonomic classification.</title>
        <authorList>
            <person name="Goeker M."/>
        </authorList>
    </citation>
    <scope>NUCLEOTIDE SEQUENCE [LARGE SCALE GENOMIC DNA]</scope>
    <source>
        <strain evidence="5 6">DSM 19619</strain>
    </source>
</reference>
<dbReference type="InterPro" id="IPR040442">
    <property type="entry name" value="Pyrv_kinase-like_dom_sf"/>
</dbReference>
<dbReference type="InterPro" id="IPR050251">
    <property type="entry name" value="HpcH-HpaI_aldolase"/>
</dbReference>
<evidence type="ECO:0000256" key="2">
    <source>
        <dbReference type="ARBA" id="ARBA00022723"/>
    </source>
</evidence>
<dbReference type="Gene3D" id="3.20.20.60">
    <property type="entry name" value="Phosphoenolpyruvate-binding domains"/>
    <property type="match status" value="1"/>
</dbReference>
<dbReference type="InterPro" id="IPR005000">
    <property type="entry name" value="Aldolase/citrate-lyase_domain"/>
</dbReference>
<keyword evidence="3" id="KW-0456">Lyase</keyword>
<dbReference type="PANTHER" id="PTHR30502">
    <property type="entry name" value="2-KETO-3-DEOXY-L-RHAMNONATE ALDOLASE"/>
    <property type="match status" value="1"/>
</dbReference>
<evidence type="ECO:0000259" key="4">
    <source>
        <dbReference type="Pfam" id="PF03328"/>
    </source>
</evidence>
<protein>
    <submittedName>
        <fullName evidence="5">2-keto-3-deoxy-L-rhamnonate aldolase RhmA</fullName>
    </submittedName>
</protein>
<evidence type="ECO:0000256" key="1">
    <source>
        <dbReference type="ARBA" id="ARBA00005568"/>
    </source>
</evidence>
<sequence length="262" mass="28383">MTEQSLKAMARTRAPKFGHFIVEFATPGIGHVLKAAGCDFALFDLEHSGFHFETVKSVLRYFEAAALPAIVRVPSKEYHHIARAMDMGAEGLMLPMVGTAEEARRIVHSMKYHPEGARGVALQVAHDRYRPGSVADKFAAANARSTFFCQIETAEGVENADAIAAVEEVDCLWVGHFDLSVSLGIPGEFEHPAFKAAIDRTIAAARKHGKALGRLVPDVETGIALYAAGFDFICYSGDAWVLRSALAEAVTRLRQGTESHGS</sequence>
<dbReference type="RefSeq" id="WP_307277809.1">
    <property type="nucleotide sequence ID" value="NZ_JAUSVX010000010.1"/>
</dbReference>
<dbReference type="Pfam" id="PF03328">
    <property type="entry name" value="HpcH_HpaI"/>
    <property type="match status" value="1"/>
</dbReference>
<evidence type="ECO:0000256" key="3">
    <source>
        <dbReference type="ARBA" id="ARBA00023239"/>
    </source>
</evidence>
<organism evidence="5 6">
    <name type="scientific">Labrys wisconsinensis</name>
    <dbReference type="NCBI Taxonomy" id="425677"/>
    <lineage>
        <taxon>Bacteria</taxon>
        <taxon>Pseudomonadati</taxon>
        <taxon>Pseudomonadota</taxon>
        <taxon>Alphaproteobacteria</taxon>
        <taxon>Hyphomicrobiales</taxon>
        <taxon>Xanthobacteraceae</taxon>
        <taxon>Labrys</taxon>
    </lineage>
</organism>
<evidence type="ECO:0000313" key="6">
    <source>
        <dbReference type="Proteomes" id="UP001242480"/>
    </source>
</evidence>
<gene>
    <name evidence="5" type="ORF">QO011_004930</name>
</gene>
<evidence type="ECO:0000313" key="5">
    <source>
        <dbReference type="EMBL" id="MDQ0471903.1"/>
    </source>
</evidence>
<feature type="domain" description="HpcH/HpaI aldolase/citrate lyase" evidence="4">
    <location>
        <begin position="31"/>
        <end position="233"/>
    </location>
</feature>
<comment type="similarity">
    <text evidence="1">Belongs to the HpcH/HpaI aldolase family.</text>
</comment>
<dbReference type="Proteomes" id="UP001242480">
    <property type="component" value="Unassembled WGS sequence"/>
</dbReference>
<proteinExistence type="inferred from homology"/>
<comment type="caution">
    <text evidence="5">The sequence shown here is derived from an EMBL/GenBank/DDBJ whole genome shotgun (WGS) entry which is preliminary data.</text>
</comment>
<keyword evidence="2" id="KW-0479">Metal-binding</keyword>
<dbReference type="SUPFAM" id="SSF51621">
    <property type="entry name" value="Phosphoenolpyruvate/pyruvate domain"/>
    <property type="match status" value="1"/>
</dbReference>
<accession>A0ABU0JCA5</accession>
<dbReference type="EMBL" id="JAUSVX010000010">
    <property type="protein sequence ID" value="MDQ0471903.1"/>
    <property type="molecule type" value="Genomic_DNA"/>
</dbReference>
<keyword evidence="6" id="KW-1185">Reference proteome</keyword>
<dbReference type="PANTHER" id="PTHR30502:SF0">
    <property type="entry name" value="PHOSPHOENOLPYRUVATE CARBOXYLASE FAMILY PROTEIN"/>
    <property type="match status" value="1"/>
</dbReference>